<evidence type="ECO:0000259" key="5">
    <source>
        <dbReference type="PROSITE" id="PS50977"/>
    </source>
</evidence>
<keyword evidence="1" id="KW-0805">Transcription regulation</keyword>
<dbReference type="InterPro" id="IPR009057">
    <property type="entry name" value="Homeodomain-like_sf"/>
</dbReference>
<feature type="domain" description="HTH tetR-type" evidence="5">
    <location>
        <begin position="10"/>
        <end position="70"/>
    </location>
</feature>
<sequence length="208" mass="22805">MPTPRAYHHGNLRQTLLNAAVQLAEEVGAEHLSLRELARRVGVAPSAPYRHFASRKALLTAVAEEATERLRIGMVTGAAAHRQQGLEQLQALGEAYLDWAEQHPMHFRVVSARDQIDYAAASGMAQRNQELRDLTLQALELAQQQGAAQRCDPQTLAVLARATVYGLARMQTDGHFAQWGLDPATGWQSARELLGVFVGLLRPATQKG</sequence>
<evidence type="ECO:0000256" key="2">
    <source>
        <dbReference type="ARBA" id="ARBA00023125"/>
    </source>
</evidence>
<dbReference type="Proteomes" id="UP001180487">
    <property type="component" value="Unassembled WGS sequence"/>
</dbReference>
<keyword evidence="7" id="KW-1185">Reference proteome</keyword>
<dbReference type="InterPro" id="IPR025996">
    <property type="entry name" value="MT1864/Rv1816-like_C"/>
</dbReference>
<keyword evidence="2 4" id="KW-0238">DNA-binding</keyword>
<name>A0ABU2C344_9BURK</name>
<dbReference type="SUPFAM" id="SSF48498">
    <property type="entry name" value="Tetracyclin repressor-like, C-terminal domain"/>
    <property type="match status" value="1"/>
</dbReference>
<evidence type="ECO:0000313" key="6">
    <source>
        <dbReference type="EMBL" id="MDR7375761.1"/>
    </source>
</evidence>
<reference evidence="6 7" key="1">
    <citation type="submission" date="2023-07" db="EMBL/GenBank/DDBJ databases">
        <title>Sorghum-associated microbial communities from plants grown in Nebraska, USA.</title>
        <authorList>
            <person name="Schachtman D."/>
        </authorList>
    </citation>
    <scope>NUCLEOTIDE SEQUENCE [LARGE SCALE GENOMIC DNA]</scope>
    <source>
        <strain evidence="6 7">BE313</strain>
    </source>
</reference>
<dbReference type="Gene3D" id="1.10.357.10">
    <property type="entry name" value="Tetracycline Repressor, domain 2"/>
    <property type="match status" value="1"/>
</dbReference>
<proteinExistence type="predicted"/>
<dbReference type="PRINTS" id="PR00455">
    <property type="entry name" value="HTHTETR"/>
</dbReference>
<evidence type="ECO:0000256" key="4">
    <source>
        <dbReference type="PROSITE-ProRule" id="PRU00335"/>
    </source>
</evidence>
<evidence type="ECO:0000256" key="3">
    <source>
        <dbReference type="ARBA" id="ARBA00023163"/>
    </source>
</evidence>
<dbReference type="PANTHER" id="PTHR30055">
    <property type="entry name" value="HTH-TYPE TRANSCRIPTIONAL REGULATOR RUTR"/>
    <property type="match status" value="1"/>
</dbReference>
<keyword evidence="3" id="KW-0804">Transcription</keyword>
<dbReference type="PROSITE" id="PS50977">
    <property type="entry name" value="HTH_TETR_2"/>
    <property type="match status" value="1"/>
</dbReference>
<dbReference type="InterPro" id="IPR001647">
    <property type="entry name" value="HTH_TetR"/>
</dbReference>
<protein>
    <submittedName>
        <fullName evidence="6">AcrR family transcriptional regulator</fullName>
    </submittedName>
</protein>
<dbReference type="InterPro" id="IPR036271">
    <property type="entry name" value="Tet_transcr_reg_TetR-rel_C_sf"/>
</dbReference>
<dbReference type="SUPFAM" id="SSF46689">
    <property type="entry name" value="Homeodomain-like"/>
    <property type="match status" value="1"/>
</dbReference>
<evidence type="ECO:0000313" key="7">
    <source>
        <dbReference type="Proteomes" id="UP001180487"/>
    </source>
</evidence>
<accession>A0ABU2C344</accession>
<gene>
    <name evidence="6" type="ORF">J2X19_000419</name>
</gene>
<organism evidence="6 7">
    <name type="scientific">Rhodoferax ferrireducens</name>
    <dbReference type="NCBI Taxonomy" id="192843"/>
    <lineage>
        <taxon>Bacteria</taxon>
        <taxon>Pseudomonadati</taxon>
        <taxon>Pseudomonadota</taxon>
        <taxon>Betaproteobacteria</taxon>
        <taxon>Burkholderiales</taxon>
        <taxon>Comamonadaceae</taxon>
        <taxon>Rhodoferax</taxon>
    </lineage>
</organism>
<comment type="caution">
    <text evidence="6">The sequence shown here is derived from an EMBL/GenBank/DDBJ whole genome shotgun (WGS) entry which is preliminary data.</text>
</comment>
<dbReference type="InterPro" id="IPR050109">
    <property type="entry name" value="HTH-type_TetR-like_transc_reg"/>
</dbReference>
<dbReference type="Pfam" id="PF00440">
    <property type="entry name" value="TetR_N"/>
    <property type="match status" value="1"/>
</dbReference>
<dbReference type="EMBL" id="JAVDXT010000001">
    <property type="protein sequence ID" value="MDR7375761.1"/>
    <property type="molecule type" value="Genomic_DNA"/>
</dbReference>
<evidence type="ECO:0000256" key="1">
    <source>
        <dbReference type="ARBA" id="ARBA00023015"/>
    </source>
</evidence>
<dbReference type="PANTHER" id="PTHR30055:SF234">
    <property type="entry name" value="HTH-TYPE TRANSCRIPTIONAL REGULATOR BETI"/>
    <property type="match status" value="1"/>
</dbReference>
<feature type="DNA-binding region" description="H-T-H motif" evidence="4">
    <location>
        <begin position="33"/>
        <end position="52"/>
    </location>
</feature>
<dbReference type="RefSeq" id="WP_310370204.1">
    <property type="nucleotide sequence ID" value="NZ_JAVDXT010000001.1"/>
</dbReference>
<dbReference type="Pfam" id="PF13305">
    <property type="entry name" value="TetR_C_33"/>
    <property type="match status" value="1"/>
</dbReference>